<dbReference type="Pfam" id="PF01381">
    <property type="entry name" value="HTH_3"/>
    <property type="match status" value="1"/>
</dbReference>
<dbReference type="AlphaFoldDB" id="A0A3A4N1J8"/>
<dbReference type="SUPFAM" id="SSF47413">
    <property type="entry name" value="lambda repressor-like DNA-binding domains"/>
    <property type="match status" value="1"/>
</dbReference>
<dbReference type="InterPro" id="IPR001387">
    <property type="entry name" value="Cro/C1-type_HTH"/>
</dbReference>
<organism evidence="3 4">
    <name type="scientific">Abyssobacteria bacterium (strain SURF_5)</name>
    <dbReference type="NCBI Taxonomy" id="2093360"/>
    <lineage>
        <taxon>Bacteria</taxon>
        <taxon>Pseudomonadati</taxon>
        <taxon>Candidatus Hydrogenedentota</taxon>
        <taxon>Candidatus Abyssobacteria</taxon>
    </lineage>
</organism>
<name>A0A3A4N1J8_ABYX5</name>
<dbReference type="PANTHER" id="PTHR46797:SF1">
    <property type="entry name" value="METHYLPHOSPHONATE SYNTHASE"/>
    <property type="match status" value="1"/>
</dbReference>
<gene>
    <name evidence="3" type="ORF">C4520_19670</name>
</gene>
<feature type="domain" description="HTH cro/C1-type" evidence="2">
    <location>
        <begin position="17"/>
        <end position="71"/>
    </location>
</feature>
<keyword evidence="1" id="KW-0238">DNA-binding</keyword>
<dbReference type="GO" id="GO:0003677">
    <property type="term" value="F:DNA binding"/>
    <property type="evidence" value="ECO:0007669"/>
    <property type="project" value="UniProtKB-KW"/>
</dbReference>
<dbReference type="Gene3D" id="1.10.260.40">
    <property type="entry name" value="lambda repressor-like DNA-binding domains"/>
    <property type="match status" value="1"/>
</dbReference>
<accession>A0A3A4N1J8</accession>
<evidence type="ECO:0000256" key="1">
    <source>
        <dbReference type="ARBA" id="ARBA00023125"/>
    </source>
</evidence>
<dbReference type="CDD" id="cd00093">
    <property type="entry name" value="HTH_XRE"/>
    <property type="match status" value="1"/>
</dbReference>
<dbReference type="EMBL" id="QZKU01000129">
    <property type="protein sequence ID" value="RJP15997.1"/>
    <property type="molecule type" value="Genomic_DNA"/>
</dbReference>
<proteinExistence type="predicted"/>
<dbReference type="SMART" id="SM00530">
    <property type="entry name" value="HTH_XRE"/>
    <property type="match status" value="1"/>
</dbReference>
<dbReference type="InterPro" id="IPR050807">
    <property type="entry name" value="TransReg_Diox_bact_type"/>
</dbReference>
<reference evidence="3 4" key="1">
    <citation type="journal article" date="2017" name="ISME J.">
        <title>Energy and carbon metabolisms in a deep terrestrial subsurface fluid microbial community.</title>
        <authorList>
            <person name="Momper L."/>
            <person name="Jungbluth S.P."/>
            <person name="Lee M.D."/>
            <person name="Amend J.P."/>
        </authorList>
    </citation>
    <scope>NUCLEOTIDE SEQUENCE [LARGE SCALE GENOMIC DNA]</scope>
    <source>
        <strain evidence="3">SURF_5</strain>
    </source>
</reference>
<dbReference type="PANTHER" id="PTHR46797">
    <property type="entry name" value="HTH-TYPE TRANSCRIPTIONAL REGULATOR"/>
    <property type="match status" value="1"/>
</dbReference>
<dbReference type="Proteomes" id="UP000265882">
    <property type="component" value="Unassembled WGS sequence"/>
</dbReference>
<sequence length="82" mass="9815">MQKSPFTNKYNKFRKLLIEARKKSGLTQKEVAEKLSRPQSFVSKYERGERRLDVVEFLEIAKALEISLFSFFRKLEEDTRQQ</sequence>
<comment type="caution">
    <text evidence="3">The sequence shown here is derived from an EMBL/GenBank/DDBJ whole genome shotgun (WGS) entry which is preliminary data.</text>
</comment>
<evidence type="ECO:0000313" key="3">
    <source>
        <dbReference type="EMBL" id="RJP15997.1"/>
    </source>
</evidence>
<dbReference type="GO" id="GO:0005829">
    <property type="term" value="C:cytosol"/>
    <property type="evidence" value="ECO:0007669"/>
    <property type="project" value="TreeGrafter"/>
</dbReference>
<dbReference type="InterPro" id="IPR010982">
    <property type="entry name" value="Lambda_DNA-bd_dom_sf"/>
</dbReference>
<evidence type="ECO:0000313" key="4">
    <source>
        <dbReference type="Proteomes" id="UP000265882"/>
    </source>
</evidence>
<protein>
    <submittedName>
        <fullName evidence="3">XRE family transcriptional regulator</fullName>
    </submittedName>
</protein>
<dbReference type="GO" id="GO:0003700">
    <property type="term" value="F:DNA-binding transcription factor activity"/>
    <property type="evidence" value="ECO:0007669"/>
    <property type="project" value="TreeGrafter"/>
</dbReference>
<evidence type="ECO:0000259" key="2">
    <source>
        <dbReference type="PROSITE" id="PS50943"/>
    </source>
</evidence>
<dbReference type="PROSITE" id="PS50943">
    <property type="entry name" value="HTH_CROC1"/>
    <property type="match status" value="1"/>
</dbReference>